<sequence>MKKPWLKKLLYAVIIVIGLFIGVFIWADNELNKVLGKSTQVVNVAPNVSTYITIHIKNVNILSEDCTLFINNQDVIIRDGKIISIGENQAADDTVTTIDGTGNYLIPGLVDSHVHLKESKNDLYLYLANGVTYVREMAGRPVALEWKKEIEKTGIGPRMFIASPPIFSESGLTGYYYSWTRQAINFSTKEDAQKAIQKIKEQGYDAVKMYGFVNPEMFKTTVDLAKQNNLPVIGHIPLVDLETFYTSGQIEIAHIEELTVKTMDDFGKSISKNPQEYLDFLKAHSSQIAKKLRENNISVTSTISLVESFPKQRFGLKSELKQIELQYANPKITEGTPLYKLGWLPGRNGYEYDGEDTPEARKLSGIFWRVYVEAISIMAKALVDNNVTIMAGTDANVSTMVPGFSLQNELGSLSKSGLTNAQTLYAATVAPGNFMKSNTGMIKAGYNADLVLLSKNPLENINNTKTIKNVFFGKHTINKLQIAAILKAIEKANNENRSIKIDEYLK</sequence>
<feature type="domain" description="Amidohydrolase-related" evidence="2">
    <location>
        <begin position="104"/>
        <end position="472"/>
    </location>
</feature>
<keyword evidence="1" id="KW-0812">Transmembrane</keyword>
<dbReference type="eggNOG" id="COG1228">
    <property type="taxonomic scope" value="Bacteria"/>
</dbReference>
<dbReference type="Gene3D" id="1.20.58.520">
    <property type="entry name" value="Amidohydrolase"/>
    <property type="match status" value="1"/>
</dbReference>
<evidence type="ECO:0000256" key="1">
    <source>
        <dbReference type="SAM" id="Phobius"/>
    </source>
</evidence>
<evidence type="ECO:0000313" key="4">
    <source>
        <dbReference type="Proteomes" id="UP000030111"/>
    </source>
</evidence>
<dbReference type="InterPro" id="IPR032466">
    <property type="entry name" value="Metal_Hydrolase"/>
</dbReference>
<dbReference type="Pfam" id="PF01979">
    <property type="entry name" value="Amidohydro_1"/>
    <property type="match status" value="1"/>
</dbReference>
<dbReference type="InterPro" id="IPR006680">
    <property type="entry name" value="Amidohydro-rel"/>
</dbReference>
<dbReference type="PANTHER" id="PTHR43135">
    <property type="entry name" value="ALPHA-D-RIBOSE 1-METHYLPHOSPHONATE 5-TRIPHOSPHATE DIPHOSPHATASE"/>
    <property type="match status" value="1"/>
</dbReference>
<dbReference type="GO" id="GO:0016810">
    <property type="term" value="F:hydrolase activity, acting on carbon-nitrogen (but not peptide) bonds"/>
    <property type="evidence" value="ECO:0007669"/>
    <property type="project" value="InterPro"/>
</dbReference>
<dbReference type="Gene3D" id="2.30.40.10">
    <property type="entry name" value="Urease, subunit C, domain 1"/>
    <property type="match status" value="2"/>
</dbReference>
<dbReference type="InterPro" id="IPR051781">
    <property type="entry name" value="Metallo-dep_Hydrolase"/>
</dbReference>
<dbReference type="RefSeq" id="WP_026989982.1">
    <property type="nucleotide sequence ID" value="NZ_AUGP01000004.1"/>
</dbReference>
<dbReference type="InterPro" id="IPR011059">
    <property type="entry name" value="Metal-dep_hydrolase_composite"/>
</dbReference>
<dbReference type="SUPFAM" id="SSF51556">
    <property type="entry name" value="Metallo-dependent hydrolases"/>
    <property type="match status" value="1"/>
</dbReference>
<dbReference type="Gene3D" id="3.40.50.10910">
    <property type="entry name" value="Amidohydrolase"/>
    <property type="match status" value="1"/>
</dbReference>
<dbReference type="STRING" id="1121898.GCA_000422725_03902"/>
<keyword evidence="1" id="KW-0472">Membrane</keyword>
<keyword evidence="1" id="KW-1133">Transmembrane helix</keyword>
<dbReference type="Gene3D" id="3.30.110.90">
    <property type="entry name" value="Amidohydrolase"/>
    <property type="match status" value="2"/>
</dbReference>
<name>A0A0A2MIP4_9FLAO</name>
<feature type="transmembrane region" description="Helical" evidence="1">
    <location>
        <begin position="9"/>
        <end position="27"/>
    </location>
</feature>
<accession>A0A0A2MIP4</accession>
<dbReference type="Proteomes" id="UP000030111">
    <property type="component" value="Unassembled WGS sequence"/>
</dbReference>
<organism evidence="3 4">
    <name type="scientific">Flavobacterium subsaxonicum WB 4.1-42 = DSM 21790</name>
    <dbReference type="NCBI Taxonomy" id="1121898"/>
    <lineage>
        <taxon>Bacteria</taxon>
        <taxon>Pseudomonadati</taxon>
        <taxon>Bacteroidota</taxon>
        <taxon>Flavobacteriia</taxon>
        <taxon>Flavobacteriales</taxon>
        <taxon>Flavobacteriaceae</taxon>
        <taxon>Flavobacterium</taxon>
    </lineage>
</organism>
<evidence type="ECO:0000259" key="2">
    <source>
        <dbReference type="Pfam" id="PF01979"/>
    </source>
</evidence>
<evidence type="ECO:0000313" key="3">
    <source>
        <dbReference type="EMBL" id="KGO91476.1"/>
    </source>
</evidence>
<proteinExistence type="predicted"/>
<gene>
    <name evidence="3" type="ORF">Q766_18020</name>
</gene>
<dbReference type="PANTHER" id="PTHR43135:SF3">
    <property type="entry name" value="ALPHA-D-RIBOSE 1-METHYLPHOSPHONATE 5-TRIPHOSPHATE DIPHOSPHATASE"/>
    <property type="match status" value="1"/>
</dbReference>
<protein>
    <recommendedName>
        <fullName evidence="2">Amidohydrolase-related domain-containing protein</fullName>
    </recommendedName>
</protein>
<reference evidence="3 4" key="1">
    <citation type="submission" date="2013-09" db="EMBL/GenBank/DDBJ databases">
        <authorList>
            <person name="Zeng Z."/>
            <person name="Chen C."/>
        </authorList>
    </citation>
    <scope>NUCLEOTIDE SEQUENCE [LARGE SCALE GENOMIC DNA]</scope>
    <source>
        <strain evidence="3 4">WB 4.1-42</strain>
    </source>
</reference>
<dbReference type="OrthoDB" id="9815657at2"/>
<dbReference type="AlphaFoldDB" id="A0A0A2MIP4"/>
<dbReference type="EMBL" id="JRLY01000019">
    <property type="protein sequence ID" value="KGO91476.1"/>
    <property type="molecule type" value="Genomic_DNA"/>
</dbReference>
<keyword evidence="4" id="KW-1185">Reference proteome</keyword>
<comment type="caution">
    <text evidence="3">The sequence shown here is derived from an EMBL/GenBank/DDBJ whole genome shotgun (WGS) entry which is preliminary data.</text>
</comment>
<dbReference type="SUPFAM" id="SSF51338">
    <property type="entry name" value="Composite domain of metallo-dependent hydrolases"/>
    <property type="match status" value="1"/>
</dbReference>